<evidence type="ECO:0000313" key="3">
    <source>
        <dbReference type="Proteomes" id="UP001161017"/>
    </source>
</evidence>
<proteinExistence type="predicted"/>
<comment type="caution">
    <text evidence="2">The sequence shown here is derived from an EMBL/GenBank/DDBJ whole genome shotgun (WGS) entry which is preliminary data.</text>
</comment>
<dbReference type="Proteomes" id="UP001161017">
    <property type="component" value="Unassembled WGS sequence"/>
</dbReference>
<dbReference type="AlphaFoldDB" id="A0AA43QQR5"/>
<accession>A0AA43QQR5</accession>
<dbReference type="EMBL" id="JAPUFD010000012">
    <property type="protein sequence ID" value="MDI1490827.1"/>
    <property type="molecule type" value="Genomic_DNA"/>
</dbReference>
<organism evidence="2 3">
    <name type="scientific">Ramalina farinacea</name>
    <dbReference type="NCBI Taxonomy" id="258253"/>
    <lineage>
        <taxon>Eukaryota</taxon>
        <taxon>Fungi</taxon>
        <taxon>Dikarya</taxon>
        <taxon>Ascomycota</taxon>
        <taxon>Pezizomycotina</taxon>
        <taxon>Lecanoromycetes</taxon>
        <taxon>OSLEUM clade</taxon>
        <taxon>Lecanoromycetidae</taxon>
        <taxon>Lecanorales</taxon>
        <taxon>Lecanorineae</taxon>
        <taxon>Ramalinaceae</taxon>
        <taxon>Ramalina</taxon>
    </lineage>
</organism>
<name>A0AA43QQR5_9LECA</name>
<reference evidence="2" key="1">
    <citation type="journal article" date="2023" name="Genome Biol. Evol.">
        <title>First Whole Genome Sequence and Flow Cytometry Genome Size Data for the Lichen-Forming Fungus Ramalina farinacea (Ascomycota).</title>
        <authorList>
            <person name="Llewellyn T."/>
            <person name="Mian S."/>
            <person name="Hill R."/>
            <person name="Leitch I.J."/>
            <person name="Gaya E."/>
        </authorList>
    </citation>
    <scope>NUCLEOTIDE SEQUENCE</scope>
    <source>
        <strain evidence="2">LIQ254RAFAR</strain>
    </source>
</reference>
<feature type="chain" id="PRO_5041263653" evidence="1">
    <location>
        <begin position="20"/>
        <end position="190"/>
    </location>
</feature>
<sequence>MHHQTLYLSSLIFAALASATPTPTIFATSASPIHPRAGTPTSFKIQYQDQDTDAGAPALNGFANLTTGSEYDNYAQALSYTDDAAYAATFTLNTDGTLAVGDLISDMPPGAGYSEVIFQTEETIDSLGDYKTYCTLEDGGILSCSTVTGNNDNDVYYACGTTSPYEVEAGPTGREPGDGCYDLNLLAVPL</sequence>
<gene>
    <name evidence="2" type="ORF">OHK93_002032</name>
</gene>
<keyword evidence="1" id="KW-0732">Signal</keyword>
<protein>
    <submittedName>
        <fullName evidence="2">Uncharacterized protein</fullName>
    </submittedName>
</protein>
<keyword evidence="3" id="KW-1185">Reference proteome</keyword>
<evidence type="ECO:0000313" key="2">
    <source>
        <dbReference type="EMBL" id="MDI1490827.1"/>
    </source>
</evidence>
<evidence type="ECO:0000256" key="1">
    <source>
        <dbReference type="SAM" id="SignalP"/>
    </source>
</evidence>
<feature type="signal peptide" evidence="1">
    <location>
        <begin position="1"/>
        <end position="19"/>
    </location>
</feature>